<evidence type="ECO:0008006" key="5">
    <source>
        <dbReference type="Google" id="ProtNLM"/>
    </source>
</evidence>
<gene>
    <name evidence="3" type="ORF">HW270_07215</name>
</gene>
<reference evidence="3 4" key="1">
    <citation type="submission" date="2020-06" db="EMBL/GenBank/DDBJ databases">
        <title>Mogibacterium timidum strain W9173 genomic sequence.</title>
        <authorList>
            <person name="Wade W.G."/>
            <person name="Johnston C.D."/>
            <person name="Chen T."/>
            <person name="Dewhirst F.E."/>
        </authorList>
    </citation>
    <scope>NUCLEOTIDE SEQUENCE [LARGE SCALE GENOMIC DNA]</scope>
    <source>
        <strain evidence="3 4">W9173</strain>
    </source>
</reference>
<dbReference type="Gene3D" id="3.40.50.410">
    <property type="entry name" value="von Willebrand factor, type A domain"/>
    <property type="match status" value="1"/>
</dbReference>
<dbReference type="AlphaFoldDB" id="A0A7Y9B166"/>
<accession>A0A7Y9B166</accession>
<dbReference type="RefSeq" id="WP_178978737.1">
    <property type="nucleotide sequence ID" value="NZ_JABXYR010000002.1"/>
</dbReference>
<evidence type="ECO:0000259" key="2">
    <source>
        <dbReference type="Pfam" id="PF13203"/>
    </source>
</evidence>
<dbReference type="Proteomes" id="UP000526307">
    <property type="component" value="Unassembled WGS sequence"/>
</dbReference>
<feature type="domain" description="VWA-like" evidence="1">
    <location>
        <begin position="355"/>
        <end position="478"/>
    </location>
</feature>
<proteinExistence type="predicted"/>
<dbReference type="CDD" id="cd00198">
    <property type="entry name" value="vWFA"/>
    <property type="match status" value="1"/>
</dbReference>
<dbReference type="InterPro" id="IPR036465">
    <property type="entry name" value="vWFA_dom_sf"/>
</dbReference>
<comment type="caution">
    <text evidence="3">The sequence shown here is derived from an EMBL/GenBank/DDBJ whole genome shotgun (WGS) entry which is preliminary data.</text>
</comment>
<evidence type="ECO:0000313" key="3">
    <source>
        <dbReference type="EMBL" id="NWO23854.1"/>
    </source>
</evidence>
<dbReference type="SUPFAM" id="SSF53300">
    <property type="entry name" value="vWA-like"/>
    <property type="match status" value="1"/>
</dbReference>
<dbReference type="InterPro" id="IPR018698">
    <property type="entry name" value="VWA-like_dom"/>
</dbReference>
<name>A0A7Y9B166_9FIRM</name>
<dbReference type="InterPro" id="IPR025154">
    <property type="entry name" value="Put_metallopeptidase_dom"/>
</dbReference>
<dbReference type="Pfam" id="PF09967">
    <property type="entry name" value="DUF2201"/>
    <property type="match status" value="1"/>
</dbReference>
<dbReference type="EMBL" id="JABXYR010000002">
    <property type="protein sequence ID" value="NWO23854.1"/>
    <property type="molecule type" value="Genomic_DNA"/>
</dbReference>
<dbReference type="PANTHER" id="PTHR38730">
    <property type="entry name" value="SLL7028 PROTEIN"/>
    <property type="match status" value="1"/>
</dbReference>
<sequence>MVLNNPGSDNRIDREHNKEVLLAEKIIAAAQDKIVGGMRFMDSAVFALKGVCLGDAAVNTLMTDGSKLYYNPRVIFDRAEHGLSCFTHDYMHILLHCVFKHYFVTGRVNMRYWNLAADIAVEELIESLGLSCFNTPASSERRDELHKIRIKRGRLSADRLYRSFLNDPPIEAEINTMTDLFTVDDHRFWYRDVHHSIDMADSEVSDSSDVKRECNRDADLYDKNSDYDSSPDDINELEIERVDEADANDGNADGAALRADQDWDKIRDMVKTALEMDDSGFGEAGGSMQKELRRAEEKQVDYSAFLRKFAAMHETLKIDDNAFDYIMYTYGLERYKDMPLIEPLEYRDEKNIRDLVIAIDTSGSTDGELVKKFVDKSFEILGSSEIFGNRFNIHVIQCDAEIQDDTVLRTREDVNSFLQNIEIKGLGGTDFRPVFSYINELIQHKEIRNLRGLLYFTDGKGTYPKRKPPYDTAFIFADDEAYSDDVPAWAMKVYFDE</sequence>
<organism evidence="3 4">
    <name type="scientific">Mogibacterium timidum</name>
    <dbReference type="NCBI Taxonomy" id="35519"/>
    <lineage>
        <taxon>Bacteria</taxon>
        <taxon>Bacillati</taxon>
        <taxon>Bacillota</taxon>
        <taxon>Clostridia</taxon>
        <taxon>Peptostreptococcales</taxon>
        <taxon>Anaerovoracaceae</taxon>
        <taxon>Mogibacterium</taxon>
    </lineage>
</organism>
<keyword evidence="4" id="KW-1185">Reference proteome</keyword>
<feature type="domain" description="Putative metallopeptidase" evidence="2">
    <location>
        <begin position="37"/>
        <end position="310"/>
    </location>
</feature>
<dbReference type="Pfam" id="PF13203">
    <property type="entry name" value="DUF2201_N"/>
    <property type="match status" value="1"/>
</dbReference>
<dbReference type="PANTHER" id="PTHR38730:SF1">
    <property type="entry name" value="SLL7028 PROTEIN"/>
    <property type="match status" value="1"/>
</dbReference>
<evidence type="ECO:0000313" key="4">
    <source>
        <dbReference type="Proteomes" id="UP000526307"/>
    </source>
</evidence>
<evidence type="ECO:0000259" key="1">
    <source>
        <dbReference type="Pfam" id="PF09967"/>
    </source>
</evidence>
<protein>
    <recommendedName>
        <fullName evidence="5">Metallopeptidase</fullName>
    </recommendedName>
</protein>